<feature type="region of interest" description="Disordered" evidence="1">
    <location>
        <begin position="535"/>
        <end position="561"/>
    </location>
</feature>
<dbReference type="Proteomes" id="UP000199069">
    <property type="component" value="Unassembled WGS sequence"/>
</dbReference>
<feature type="region of interest" description="Disordered" evidence="1">
    <location>
        <begin position="216"/>
        <end position="241"/>
    </location>
</feature>
<feature type="region of interest" description="Disordered" evidence="1">
    <location>
        <begin position="376"/>
        <end position="399"/>
    </location>
</feature>
<feature type="region of interest" description="Disordered" evidence="1">
    <location>
        <begin position="301"/>
        <end position="323"/>
    </location>
</feature>
<evidence type="ECO:0000313" key="6">
    <source>
        <dbReference type="Proteomes" id="UP000239560"/>
    </source>
</evidence>
<proteinExistence type="predicted"/>
<reference evidence="4 6" key="2">
    <citation type="journal article" date="2018" name="Elife">
        <title>Functional genomics of lipid metabolism in the oleaginous yeast Rhodosporidium toruloides.</title>
        <authorList>
            <person name="Coradetti S.T."/>
            <person name="Pinel D."/>
            <person name="Geiselman G."/>
            <person name="Ito M."/>
            <person name="Mondo S."/>
            <person name="Reilly M.C."/>
            <person name="Cheng Y.F."/>
            <person name="Bauer S."/>
            <person name="Grigoriev I."/>
            <person name="Gladden J.M."/>
            <person name="Simmons B.A."/>
            <person name="Brem R."/>
            <person name="Arkin A.P."/>
            <person name="Skerker J.M."/>
        </authorList>
    </citation>
    <scope>NUCLEOTIDE SEQUENCE [LARGE SCALE GENOMIC DNA]</scope>
    <source>
        <strain evidence="4 6">NBRC 0880</strain>
    </source>
</reference>
<dbReference type="EMBL" id="LCTV02000009">
    <property type="protein sequence ID" value="PRQ72382.1"/>
    <property type="molecule type" value="Genomic_DNA"/>
</dbReference>
<feature type="compositionally biased region" description="Polar residues" evidence="1">
    <location>
        <begin position="543"/>
        <end position="552"/>
    </location>
</feature>
<evidence type="ECO:0000313" key="4">
    <source>
        <dbReference type="EMBL" id="PRQ72382.1"/>
    </source>
</evidence>
<dbReference type="EMBL" id="CWKI01000009">
    <property type="protein sequence ID" value="CTR08816.1"/>
    <property type="molecule type" value="Genomic_DNA"/>
</dbReference>
<feature type="compositionally biased region" description="Low complexity" evidence="1">
    <location>
        <begin position="141"/>
        <end position="150"/>
    </location>
</feature>
<protein>
    <submittedName>
        <fullName evidence="3">BY PROTMAP: gi|342320021|gb|EGU11965.1| Proteophosphoglycan ppg4 [Rhodotorula glutinis ATCC 204091]</fullName>
    </submittedName>
</protein>
<evidence type="ECO:0000256" key="1">
    <source>
        <dbReference type="SAM" id="MobiDB-lite"/>
    </source>
</evidence>
<dbReference type="STRING" id="5286.A0A0K3CNS2"/>
<name>A0A0K3CNS2_RHOTO</name>
<sequence>MLVKSLVAAAALAGAVSAAPLPQPDSAQPSSGGGYGHWPSNDDSPAAQPSSGGGYGHWPDDGSSDPAQPSSGGGYGHWPSDDGTSNAQPSSGGGYGHWPSDGSSSGAEPSSGGGYGHWPSDDGSSAAEPWSGGGYGHWPSEEGSSGAQPSSGGGYGHWPSNDTAPGAQPSSGGGYGHWPSNNTTSAAAQPSSGGGYGHWPNASSDAATSTVGAFATRPGATSTSATQQAAQTGQPAPGSAGKAGLSVLALGAVGLAILLRQYAGTWGCSELAPRFYRAASPSVLLSLLPFTAHASSPGVCAGPRPGEAPNAVQRGKDRGVSASPRSRRLASLSLSLFLRSSRFLPASLQIFRLAGLAMLATTLFAAAALAHTVSAAAPPSGSDKNSLLRRQSHPLDPNDPVEGLAGILLQFGTSVLGIEMNEPCAQPCLRGWKDGVESCTNPNDEGDYKTNVKCACREDKIALLQTCANCMGGENVQTGQAFAQQCPIALKALDGSSSGASSQASRTGSLSSFSSALVASASSFKVSSAAAQTSAGASRPAATGTNTTQPAQTGEPAPGSADKTAASLLTLGAAGLAYLLV</sequence>
<evidence type="ECO:0000256" key="2">
    <source>
        <dbReference type="SAM" id="SignalP"/>
    </source>
</evidence>
<keyword evidence="2" id="KW-0732">Signal</keyword>
<evidence type="ECO:0000313" key="5">
    <source>
        <dbReference type="Proteomes" id="UP000199069"/>
    </source>
</evidence>
<reference evidence="3 5" key="1">
    <citation type="submission" date="2015-07" db="EMBL/GenBank/DDBJ databases">
        <authorList>
            <person name="Cajimat M.N.B."/>
            <person name="Milazzo M.L."/>
            <person name="Fulhorst C.F."/>
        </authorList>
    </citation>
    <scope>NUCLEOTIDE SEQUENCE [LARGE SCALE GENOMIC DNA]</scope>
    <source>
        <strain evidence="3">Single colony</strain>
    </source>
</reference>
<feature type="chain" id="PRO_5035992757" evidence="2">
    <location>
        <begin position="19"/>
        <end position="581"/>
    </location>
</feature>
<feature type="compositionally biased region" description="Polar residues" evidence="1">
    <location>
        <begin position="179"/>
        <end position="191"/>
    </location>
</feature>
<organism evidence="3 5">
    <name type="scientific">Rhodotorula toruloides</name>
    <name type="common">Yeast</name>
    <name type="synonym">Rhodosporidium toruloides</name>
    <dbReference type="NCBI Taxonomy" id="5286"/>
    <lineage>
        <taxon>Eukaryota</taxon>
        <taxon>Fungi</taxon>
        <taxon>Dikarya</taxon>
        <taxon>Basidiomycota</taxon>
        <taxon>Pucciniomycotina</taxon>
        <taxon>Microbotryomycetes</taxon>
        <taxon>Sporidiobolales</taxon>
        <taxon>Sporidiobolaceae</taxon>
        <taxon>Rhodotorula</taxon>
    </lineage>
</organism>
<feature type="compositionally biased region" description="Low complexity" evidence="1">
    <location>
        <begin position="100"/>
        <end position="110"/>
    </location>
</feature>
<evidence type="ECO:0000313" key="3">
    <source>
        <dbReference type="EMBL" id="CTR08816.1"/>
    </source>
</evidence>
<keyword evidence="5" id="KW-1185">Reference proteome</keyword>
<accession>A0A0K3CNS2</accession>
<feature type="compositionally biased region" description="Polar residues" evidence="1">
    <location>
        <begin position="41"/>
        <end position="50"/>
    </location>
</feature>
<dbReference type="AlphaFoldDB" id="A0A0K3CNS2"/>
<feature type="region of interest" description="Disordered" evidence="1">
    <location>
        <begin position="15"/>
        <end position="201"/>
    </location>
</feature>
<dbReference type="Proteomes" id="UP000239560">
    <property type="component" value="Unassembled WGS sequence"/>
</dbReference>
<dbReference type="OrthoDB" id="10371896at2759"/>
<gene>
    <name evidence="3" type="primary">FGENESH: predicted gene_9.23</name>
    <name evidence="4" type="ORF">AAT19DRAFT_16306</name>
    <name evidence="3" type="ORF">BN2166_0046770</name>
</gene>
<feature type="signal peptide" evidence="2">
    <location>
        <begin position="1"/>
        <end position="18"/>
    </location>
</feature>
<feature type="compositionally biased region" description="Low complexity" evidence="1">
    <location>
        <begin position="218"/>
        <end position="241"/>
    </location>
</feature>